<dbReference type="Proteomes" id="UP001163321">
    <property type="component" value="Chromosome 1"/>
</dbReference>
<accession>A0ACC0WTN8</accession>
<keyword evidence="2" id="KW-1185">Reference proteome</keyword>
<organism evidence="1 2">
    <name type="scientific">Peronosclerospora sorghi</name>
    <dbReference type="NCBI Taxonomy" id="230839"/>
    <lineage>
        <taxon>Eukaryota</taxon>
        <taxon>Sar</taxon>
        <taxon>Stramenopiles</taxon>
        <taxon>Oomycota</taxon>
        <taxon>Peronosporomycetes</taxon>
        <taxon>Peronosporales</taxon>
        <taxon>Peronosporaceae</taxon>
        <taxon>Peronosclerospora</taxon>
    </lineage>
</organism>
<gene>
    <name evidence="1" type="ORF">PsorP6_001028</name>
</gene>
<dbReference type="EMBL" id="CM047580">
    <property type="protein sequence ID" value="KAI9922065.1"/>
    <property type="molecule type" value="Genomic_DNA"/>
</dbReference>
<comment type="caution">
    <text evidence="1">The sequence shown here is derived from an EMBL/GenBank/DDBJ whole genome shotgun (WGS) entry which is preliminary data.</text>
</comment>
<protein>
    <submittedName>
        <fullName evidence="1">Uncharacterized protein</fullName>
    </submittedName>
</protein>
<evidence type="ECO:0000313" key="1">
    <source>
        <dbReference type="EMBL" id="KAI9922065.1"/>
    </source>
</evidence>
<name>A0ACC0WTN8_9STRA</name>
<proteinExistence type="predicted"/>
<evidence type="ECO:0000313" key="2">
    <source>
        <dbReference type="Proteomes" id="UP001163321"/>
    </source>
</evidence>
<reference evidence="1 2" key="1">
    <citation type="journal article" date="2022" name="bioRxiv">
        <title>The genome of the oomycete Peronosclerospora sorghi, a cosmopolitan pathogen of maize and sorghum, is inflated with dispersed pseudogenes.</title>
        <authorList>
            <person name="Fletcher K."/>
            <person name="Martin F."/>
            <person name="Isakeit T."/>
            <person name="Cavanaugh K."/>
            <person name="Magill C."/>
            <person name="Michelmore R."/>
        </authorList>
    </citation>
    <scope>NUCLEOTIDE SEQUENCE [LARGE SCALE GENOMIC DNA]</scope>
    <source>
        <strain evidence="1">P6</strain>
    </source>
</reference>
<sequence>MNSVIENKRSHDKRKGGKKNARNLHLFQTKIDALRKEKESLVKFHSAEVETLEKAHARAIEELREMQEKVKRLTREKTQTMEDPKSDELKEETEILKRCKEDRAVFRAKVVPQVSELNEFTSEIMDQWIANRPQIEQTKKTLACLKTTKKKIEIVEQTILKEVKSKKRNKKNKNNKKKKIRKSLAALEGEDQVSDEKN</sequence>